<sequence length="123" mass="13486">MFVINDEILEGVMEVVEDDYLDMTDIMSLLREQTDDVPSLLRIAAIVAEHVVITGRVVPGDLTDEGLIPWPTSPRDSAARIVAEANSQADEEREVYPGDIAWFDLPRRVAARAAGDDPAAPRA</sequence>
<organism evidence="1 2">
    <name type="scientific">Actinoalloteichus fjordicus</name>
    <dbReference type="NCBI Taxonomy" id="1612552"/>
    <lineage>
        <taxon>Bacteria</taxon>
        <taxon>Bacillati</taxon>
        <taxon>Actinomycetota</taxon>
        <taxon>Actinomycetes</taxon>
        <taxon>Pseudonocardiales</taxon>
        <taxon>Pseudonocardiaceae</taxon>
        <taxon>Actinoalloteichus</taxon>
    </lineage>
</organism>
<reference evidence="2" key="1">
    <citation type="submission" date="2016-06" db="EMBL/GenBank/DDBJ databases">
        <title>Complete genome sequence of Actinoalloteichus fjordicus DSM 46855 (=ADI127-17), type strain of the new species Actinoalloteichus fjordicus.</title>
        <authorList>
            <person name="Ruckert C."/>
            <person name="Nouioui I."/>
            <person name="Willmese J."/>
            <person name="van Wezel G."/>
            <person name="Klenk H.-P."/>
            <person name="Kalinowski J."/>
            <person name="Zotchev S.B."/>
        </authorList>
    </citation>
    <scope>NUCLEOTIDE SEQUENCE [LARGE SCALE GENOMIC DNA]</scope>
    <source>
        <strain evidence="2">ADI127-7</strain>
    </source>
</reference>
<evidence type="ECO:0000313" key="2">
    <source>
        <dbReference type="Proteomes" id="UP000185511"/>
    </source>
</evidence>
<dbReference type="EMBL" id="CP016076">
    <property type="protein sequence ID" value="APU17718.1"/>
    <property type="molecule type" value="Genomic_DNA"/>
</dbReference>
<gene>
    <name evidence="1" type="ORF">UA74_28595</name>
</gene>
<dbReference type="KEGG" id="acad:UA74_28595"/>
<accession>A0AAC9LGZ7</accession>
<protein>
    <submittedName>
        <fullName evidence="1">Uncharacterized protein</fullName>
    </submittedName>
</protein>
<evidence type="ECO:0000313" key="1">
    <source>
        <dbReference type="EMBL" id="APU17718.1"/>
    </source>
</evidence>
<dbReference type="AlphaFoldDB" id="A0AAC9LGZ7"/>
<keyword evidence="2" id="KW-1185">Reference proteome</keyword>
<name>A0AAC9LGZ7_9PSEU</name>
<dbReference type="Proteomes" id="UP000185511">
    <property type="component" value="Chromosome"/>
</dbReference>
<proteinExistence type="predicted"/>